<reference evidence="2" key="1">
    <citation type="submission" date="2020-11" db="EMBL/GenBank/DDBJ databases">
        <authorList>
            <person name="Tran Van P."/>
        </authorList>
    </citation>
    <scope>NUCLEOTIDE SEQUENCE</scope>
</reference>
<dbReference type="EMBL" id="OC932097">
    <property type="protein sequence ID" value="CAD7659389.1"/>
    <property type="molecule type" value="Genomic_DNA"/>
</dbReference>
<sequence length="89" mass="10024">MCADGKKCIQGICQSASSYVARRSIENRDSNRLMRYEATDNESNRMAQTSAPNDKKRSKGFPRIFMDSIKGFLRSATNGAQDFFKLFTG</sequence>
<proteinExistence type="predicted"/>
<feature type="region of interest" description="Disordered" evidence="1">
    <location>
        <begin position="35"/>
        <end position="60"/>
    </location>
</feature>
<organism evidence="2">
    <name type="scientific">Oppiella nova</name>
    <dbReference type="NCBI Taxonomy" id="334625"/>
    <lineage>
        <taxon>Eukaryota</taxon>
        <taxon>Metazoa</taxon>
        <taxon>Ecdysozoa</taxon>
        <taxon>Arthropoda</taxon>
        <taxon>Chelicerata</taxon>
        <taxon>Arachnida</taxon>
        <taxon>Acari</taxon>
        <taxon>Acariformes</taxon>
        <taxon>Sarcoptiformes</taxon>
        <taxon>Oribatida</taxon>
        <taxon>Brachypylina</taxon>
        <taxon>Oppioidea</taxon>
        <taxon>Oppiidae</taxon>
        <taxon>Oppiella</taxon>
    </lineage>
</organism>
<evidence type="ECO:0000313" key="3">
    <source>
        <dbReference type="Proteomes" id="UP000728032"/>
    </source>
</evidence>
<protein>
    <submittedName>
        <fullName evidence="2">Uncharacterized protein</fullName>
    </submittedName>
</protein>
<evidence type="ECO:0000256" key="1">
    <source>
        <dbReference type="SAM" id="MobiDB-lite"/>
    </source>
</evidence>
<accession>A0A7R9QUZ1</accession>
<dbReference type="AlphaFoldDB" id="A0A7R9QUZ1"/>
<keyword evidence="3" id="KW-1185">Reference proteome</keyword>
<name>A0A7R9QUZ1_9ACAR</name>
<gene>
    <name evidence="2" type="ORF">ONB1V03_LOCUS15985</name>
</gene>
<dbReference type="EMBL" id="CAJPVJ010017272">
    <property type="protein sequence ID" value="CAG2176551.1"/>
    <property type="molecule type" value="Genomic_DNA"/>
</dbReference>
<dbReference type="Proteomes" id="UP000728032">
    <property type="component" value="Unassembled WGS sequence"/>
</dbReference>
<evidence type="ECO:0000313" key="2">
    <source>
        <dbReference type="EMBL" id="CAD7659389.1"/>
    </source>
</evidence>